<comment type="catalytic activity">
    <reaction evidence="1">
        <text>ATP + protein L-histidine = ADP + protein N-phospho-L-histidine.</text>
        <dbReference type="EC" id="2.7.13.3"/>
    </reaction>
</comment>
<dbReference type="GO" id="GO:0000155">
    <property type="term" value="F:phosphorelay sensor kinase activity"/>
    <property type="evidence" value="ECO:0007669"/>
    <property type="project" value="InterPro"/>
</dbReference>
<keyword evidence="9 17" id="KW-0418">Kinase</keyword>
<dbReference type="PRINTS" id="PR00344">
    <property type="entry name" value="BCTRLSENSOR"/>
</dbReference>
<dbReference type="InterPro" id="IPR050398">
    <property type="entry name" value="HssS/ArlS-like"/>
</dbReference>
<sequence length="456" mass="51853">MKIKNWIALQFSLIVASILIIFSVVVYTISANYRQEEFYDRLQNKARTTCRLLVKVKEVDKNLLKIIDQNTLTALIDEKVLVFNQQNELIYSSVDDKQITFRPSLLEEIRQKKELEITEGTNEVVGLLYEEGREPLVVLASAYDKFGQSKLRNLRSTLSWGLVVGIGLTVALGIYFAGHALKPIALINEQVSTITARNLQQRLDEGNRRDEIAQLAINFNHVLLRLQQAFEQQRSFVSHASHELRTPLAALKLEVQLGQQYVESDPELNEIFQNLTSDTDRLINITNSLLFLARSFENIAQMTTQRVRIDDLVFAAKDELLATHPTDYQVQIEFDKIPEDETYTIMMGNEELLKRVFLNLMDNACKYSPNHTAYVRIDADEEFCSVQVTDQGIGIALEELPHIFAPFYRASNATLFSGYGIGLSICQRIVEIHEGTLNVTSQKGQGSTFSAVFRHV</sequence>
<dbReference type="SUPFAM" id="SSF55874">
    <property type="entry name" value="ATPase domain of HSP90 chaperone/DNA topoisomerase II/histidine kinase"/>
    <property type="match status" value="1"/>
</dbReference>
<dbReference type="EC" id="2.7.13.3" evidence="3"/>
<dbReference type="Pfam" id="PF02518">
    <property type="entry name" value="HATPase_c"/>
    <property type="match status" value="1"/>
</dbReference>
<evidence type="ECO:0000256" key="2">
    <source>
        <dbReference type="ARBA" id="ARBA00004651"/>
    </source>
</evidence>
<keyword evidence="12" id="KW-0902">Two-component regulatory system</keyword>
<proteinExistence type="predicted"/>
<dbReference type="SMART" id="SM00387">
    <property type="entry name" value="HATPase_c"/>
    <property type="match status" value="1"/>
</dbReference>
<evidence type="ECO:0000256" key="10">
    <source>
        <dbReference type="ARBA" id="ARBA00022840"/>
    </source>
</evidence>
<evidence type="ECO:0000313" key="17">
    <source>
        <dbReference type="EMBL" id="MBB5283835.1"/>
    </source>
</evidence>
<evidence type="ECO:0000256" key="1">
    <source>
        <dbReference type="ARBA" id="ARBA00000085"/>
    </source>
</evidence>
<evidence type="ECO:0000256" key="5">
    <source>
        <dbReference type="ARBA" id="ARBA00022553"/>
    </source>
</evidence>
<dbReference type="InterPro" id="IPR005467">
    <property type="entry name" value="His_kinase_dom"/>
</dbReference>
<dbReference type="SUPFAM" id="SSF158472">
    <property type="entry name" value="HAMP domain-like"/>
    <property type="match status" value="1"/>
</dbReference>
<dbReference type="Gene3D" id="3.30.565.10">
    <property type="entry name" value="Histidine kinase-like ATPase, C-terminal domain"/>
    <property type="match status" value="1"/>
</dbReference>
<comment type="subcellular location">
    <subcellularLocation>
        <location evidence="2">Cell membrane</location>
        <topology evidence="2">Multi-pass membrane protein</topology>
    </subcellularLocation>
</comment>
<dbReference type="Pfam" id="PF00672">
    <property type="entry name" value="HAMP"/>
    <property type="match status" value="1"/>
</dbReference>
<dbReference type="CDD" id="cd00075">
    <property type="entry name" value="HATPase"/>
    <property type="match status" value="1"/>
</dbReference>
<accession>A0A840TLN3</accession>
<keyword evidence="18" id="KW-1185">Reference proteome</keyword>
<evidence type="ECO:0000259" key="16">
    <source>
        <dbReference type="PROSITE" id="PS50885"/>
    </source>
</evidence>
<keyword evidence="7 14" id="KW-0812">Transmembrane</keyword>
<organism evidence="17 18">
    <name type="scientific">Rhabdobacter roseus</name>
    <dbReference type="NCBI Taxonomy" id="1655419"/>
    <lineage>
        <taxon>Bacteria</taxon>
        <taxon>Pseudomonadati</taxon>
        <taxon>Bacteroidota</taxon>
        <taxon>Cytophagia</taxon>
        <taxon>Cytophagales</taxon>
        <taxon>Cytophagaceae</taxon>
        <taxon>Rhabdobacter</taxon>
    </lineage>
</organism>
<name>A0A840TLN3_9BACT</name>
<dbReference type="SMART" id="SM00388">
    <property type="entry name" value="HisKA"/>
    <property type="match status" value="1"/>
</dbReference>
<dbReference type="RefSeq" id="WP_184173552.1">
    <property type="nucleotide sequence ID" value="NZ_JACHGF010000002.1"/>
</dbReference>
<feature type="transmembrane region" description="Helical" evidence="14">
    <location>
        <begin position="158"/>
        <end position="178"/>
    </location>
</feature>
<evidence type="ECO:0000259" key="15">
    <source>
        <dbReference type="PROSITE" id="PS50109"/>
    </source>
</evidence>
<dbReference type="PROSITE" id="PS50885">
    <property type="entry name" value="HAMP"/>
    <property type="match status" value="1"/>
</dbReference>
<dbReference type="InterPro" id="IPR003594">
    <property type="entry name" value="HATPase_dom"/>
</dbReference>
<feature type="domain" description="HAMP" evidence="16">
    <location>
        <begin position="178"/>
        <end position="231"/>
    </location>
</feature>
<dbReference type="GO" id="GO:0005886">
    <property type="term" value="C:plasma membrane"/>
    <property type="evidence" value="ECO:0007669"/>
    <property type="project" value="UniProtKB-SubCell"/>
</dbReference>
<keyword evidence="10" id="KW-0067">ATP-binding</keyword>
<evidence type="ECO:0000256" key="14">
    <source>
        <dbReference type="SAM" id="Phobius"/>
    </source>
</evidence>
<feature type="domain" description="Histidine kinase" evidence="15">
    <location>
        <begin position="239"/>
        <end position="456"/>
    </location>
</feature>
<evidence type="ECO:0000256" key="8">
    <source>
        <dbReference type="ARBA" id="ARBA00022741"/>
    </source>
</evidence>
<evidence type="ECO:0000313" key="18">
    <source>
        <dbReference type="Proteomes" id="UP000557307"/>
    </source>
</evidence>
<dbReference type="AlphaFoldDB" id="A0A840TLN3"/>
<evidence type="ECO:0000256" key="6">
    <source>
        <dbReference type="ARBA" id="ARBA00022679"/>
    </source>
</evidence>
<dbReference type="GO" id="GO:0005524">
    <property type="term" value="F:ATP binding"/>
    <property type="evidence" value="ECO:0007669"/>
    <property type="project" value="UniProtKB-KW"/>
</dbReference>
<dbReference type="InterPro" id="IPR036097">
    <property type="entry name" value="HisK_dim/P_sf"/>
</dbReference>
<dbReference type="InterPro" id="IPR003660">
    <property type="entry name" value="HAMP_dom"/>
</dbReference>
<dbReference type="PROSITE" id="PS50109">
    <property type="entry name" value="HIS_KIN"/>
    <property type="match status" value="1"/>
</dbReference>
<dbReference type="PANTHER" id="PTHR45528:SF1">
    <property type="entry name" value="SENSOR HISTIDINE KINASE CPXA"/>
    <property type="match status" value="1"/>
</dbReference>
<reference evidence="17 18" key="1">
    <citation type="submission" date="2020-08" db="EMBL/GenBank/DDBJ databases">
        <title>Genomic Encyclopedia of Type Strains, Phase IV (KMG-IV): sequencing the most valuable type-strain genomes for metagenomic binning, comparative biology and taxonomic classification.</title>
        <authorList>
            <person name="Goeker M."/>
        </authorList>
    </citation>
    <scope>NUCLEOTIDE SEQUENCE [LARGE SCALE GENOMIC DNA]</scope>
    <source>
        <strain evidence="17 18">DSM 105074</strain>
    </source>
</reference>
<dbReference type="Gene3D" id="1.10.287.130">
    <property type="match status" value="1"/>
</dbReference>
<dbReference type="Proteomes" id="UP000557307">
    <property type="component" value="Unassembled WGS sequence"/>
</dbReference>
<keyword evidence="11 14" id="KW-1133">Transmembrane helix</keyword>
<keyword evidence="6" id="KW-0808">Transferase</keyword>
<gene>
    <name evidence="17" type="ORF">HNQ92_001961</name>
</gene>
<evidence type="ECO:0000256" key="7">
    <source>
        <dbReference type="ARBA" id="ARBA00022692"/>
    </source>
</evidence>
<evidence type="ECO:0000256" key="4">
    <source>
        <dbReference type="ARBA" id="ARBA00022475"/>
    </source>
</evidence>
<dbReference type="CDD" id="cd06225">
    <property type="entry name" value="HAMP"/>
    <property type="match status" value="1"/>
</dbReference>
<keyword evidence="4" id="KW-1003">Cell membrane</keyword>
<keyword evidence="5" id="KW-0597">Phosphoprotein</keyword>
<dbReference type="Pfam" id="PF00512">
    <property type="entry name" value="HisKA"/>
    <property type="match status" value="1"/>
</dbReference>
<dbReference type="CDD" id="cd00082">
    <property type="entry name" value="HisKA"/>
    <property type="match status" value="1"/>
</dbReference>
<feature type="transmembrane region" description="Helical" evidence="14">
    <location>
        <begin position="6"/>
        <end position="29"/>
    </location>
</feature>
<dbReference type="EMBL" id="JACHGF010000002">
    <property type="protein sequence ID" value="MBB5283835.1"/>
    <property type="molecule type" value="Genomic_DNA"/>
</dbReference>
<dbReference type="Gene3D" id="6.10.340.10">
    <property type="match status" value="1"/>
</dbReference>
<dbReference type="InterPro" id="IPR004358">
    <property type="entry name" value="Sig_transdc_His_kin-like_C"/>
</dbReference>
<keyword evidence="13 14" id="KW-0472">Membrane</keyword>
<comment type="caution">
    <text evidence="17">The sequence shown here is derived from an EMBL/GenBank/DDBJ whole genome shotgun (WGS) entry which is preliminary data.</text>
</comment>
<dbReference type="SMART" id="SM00304">
    <property type="entry name" value="HAMP"/>
    <property type="match status" value="1"/>
</dbReference>
<dbReference type="InterPro" id="IPR003661">
    <property type="entry name" value="HisK_dim/P_dom"/>
</dbReference>
<evidence type="ECO:0000256" key="12">
    <source>
        <dbReference type="ARBA" id="ARBA00023012"/>
    </source>
</evidence>
<dbReference type="PANTHER" id="PTHR45528">
    <property type="entry name" value="SENSOR HISTIDINE KINASE CPXA"/>
    <property type="match status" value="1"/>
</dbReference>
<evidence type="ECO:0000256" key="9">
    <source>
        <dbReference type="ARBA" id="ARBA00022777"/>
    </source>
</evidence>
<protein>
    <recommendedName>
        <fullName evidence="3">histidine kinase</fullName>
        <ecNumber evidence="3">2.7.13.3</ecNumber>
    </recommendedName>
</protein>
<evidence type="ECO:0000256" key="3">
    <source>
        <dbReference type="ARBA" id="ARBA00012438"/>
    </source>
</evidence>
<keyword evidence="8" id="KW-0547">Nucleotide-binding</keyword>
<dbReference type="InterPro" id="IPR036890">
    <property type="entry name" value="HATPase_C_sf"/>
</dbReference>
<evidence type="ECO:0000256" key="11">
    <source>
        <dbReference type="ARBA" id="ARBA00022989"/>
    </source>
</evidence>
<evidence type="ECO:0000256" key="13">
    <source>
        <dbReference type="ARBA" id="ARBA00023136"/>
    </source>
</evidence>
<dbReference type="SUPFAM" id="SSF47384">
    <property type="entry name" value="Homodimeric domain of signal transducing histidine kinase"/>
    <property type="match status" value="1"/>
</dbReference>